<keyword evidence="1" id="KW-1133">Transmembrane helix</keyword>
<reference evidence="3" key="1">
    <citation type="submission" date="2016-05" db="EMBL/GenBank/DDBJ databases">
        <title>Paenibacillus oryzae. sp. nov., isolated from the rice root.</title>
        <authorList>
            <person name="Zhang J."/>
            <person name="Zhang X."/>
        </authorList>
    </citation>
    <scope>NUCLEOTIDE SEQUENCE [LARGE SCALE GENOMIC DNA]</scope>
    <source>
        <strain evidence="3">KCTC13222</strain>
    </source>
</reference>
<evidence type="ECO:0000313" key="2">
    <source>
        <dbReference type="EMBL" id="OCT10742.1"/>
    </source>
</evidence>
<comment type="caution">
    <text evidence="2">The sequence shown here is derived from an EMBL/GenBank/DDBJ whole genome shotgun (WGS) entry which is preliminary data.</text>
</comment>
<protein>
    <submittedName>
        <fullName evidence="2">Uncharacterized protein</fullName>
    </submittedName>
</protein>
<keyword evidence="1" id="KW-0472">Membrane</keyword>
<dbReference type="Proteomes" id="UP000093309">
    <property type="component" value="Unassembled WGS sequence"/>
</dbReference>
<evidence type="ECO:0000256" key="1">
    <source>
        <dbReference type="SAM" id="Phobius"/>
    </source>
</evidence>
<sequence length="107" mass="12372">MHVDCPQGGYVGLDIERGNTKVYAKVKNDKPEMFIESRFVGQVATKLETINYLIKGALNFENAAMNFQQQWDERRRPPYAILIGLVYPLLILLIGLIHKFRTKYNVK</sequence>
<dbReference type="EMBL" id="LYPC01000030">
    <property type="protein sequence ID" value="OCT10742.1"/>
    <property type="molecule type" value="Genomic_DNA"/>
</dbReference>
<proteinExistence type="predicted"/>
<keyword evidence="1" id="KW-0812">Transmembrane</keyword>
<feature type="transmembrane region" description="Helical" evidence="1">
    <location>
        <begin position="79"/>
        <end position="97"/>
    </location>
</feature>
<evidence type="ECO:0000313" key="3">
    <source>
        <dbReference type="Proteomes" id="UP000093309"/>
    </source>
</evidence>
<keyword evidence="3" id="KW-1185">Reference proteome</keyword>
<name>A0A1C0ZRQ0_9BACL</name>
<organism evidence="2 3">
    <name type="scientific">Paenibacillus pectinilyticus</name>
    <dbReference type="NCBI Taxonomy" id="512399"/>
    <lineage>
        <taxon>Bacteria</taxon>
        <taxon>Bacillati</taxon>
        <taxon>Bacillota</taxon>
        <taxon>Bacilli</taxon>
        <taxon>Bacillales</taxon>
        <taxon>Paenibacillaceae</taxon>
        <taxon>Paenibacillus</taxon>
    </lineage>
</organism>
<gene>
    <name evidence="2" type="ORF">A8709_23185</name>
</gene>
<dbReference type="RefSeq" id="WP_065859259.1">
    <property type="nucleotide sequence ID" value="NZ_LYPC01000030.1"/>
</dbReference>
<dbReference type="STRING" id="512399.A8709_23185"/>
<dbReference type="AlphaFoldDB" id="A0A1C0ZRQ0"/>
<accession>A0A1C0ZRQ0</accession>